<comment type="caution">
    <text evidence="11">The sequence shown here is derived from an EMBL/GenBank/DDBJ whole genome shotgun (WGS) entry which is preliminary data.</text>
</comment>
<keyword evidence="4 9" id="KW-0812">Transmembrane</keyword>
<evidence type="ECO:0000313" key="12">
    <source>
        <dbReference type="Proteomes" id="UP000470771"/>
    </source>
</evidence>
<dbReference type="UniPathway" id="UPA00665"/>
<dbReference type="PANTHER" id="PTHR33695">
    <property type="entry name" value="LIPOPROTEIN SIGNAL PEPTIDASE"/>
    <property type="match status" value="1"/>
</dbReference>
<dbReference type="PANTHER" id="PTHR33695:SF1">
    <property type="entry name" value="LIPOPROTEIN SIGNAL PEPTIDASE"/>
    <property type="match status" value="1"/>
</dbReference>
<dbReference type="Pfam" id="PF01252">
    <property type="entry name" value="Peptidase_A8"/>
    <property type="match status" value="1"/>
</dbReference>
<comment type="pathway">
    <text evidence="9">Protein modification; lipoprotein biosynthesis (signal peptide cleavage).</text>
</comment>
<evidence type="ECO:0000256" key="4">
    <source>
        <dbReference type="ARBA" id="ARBA00022692"/>
    </source>
</evidence>
<comment type="function">
    <text evidence="9">This protein specifically catalyzes the removal of signal peptides from prolipoproteins.</text>
</comment>
<name>A0A6N9NGN7_9FLAO</name>
<dbReference type="HAMAP" id="MF_00161">
    <property type="entry name" value="LspA"/>
    <property type="match status" value="1"/>
</dbReference>
<dbReference type="EC" id="3.4.23.36" evidence="9"/>
<sequence length="205" mass="23421">MKRVVNFLSHPLFIVLTILTADQWSKFWIKTNMFLGEEFPVLGDWFIIHFTENNGMAFGIEFAGEYGKLFLTLFRIIVVTVIGIYLFRLPKKTTSKGLLITGSLIFAGAVGNIIDSVFYGVIFDESYNQVATFLPESGGYSPLLYGKVVDMLYFPLMDGFFPDWLPIWGGQHFLFFRPVFNIADSAITVGIFSLLIFQRKFFKNL</sequence>
<dbReference type="EMBL" id="WWNE01000003">
    <property type="protein sequence ID" value="NBG64974.1"/>
    <property type="molecule type" value="Genomic_DNA"/>
</dbReference>
<organism evidence="11 12">
    <name type="scientific">Acidiluteibacter ferrifornacis</name>
    <dbReference type="NCBI Taxonomy" id="2692424"/>
    <lineage>
        <taxon>Bacteria</taxon>
        <taxon>Pseudomonadati</taxon>
        <taxon>Bacteroidota</taxon>
        <taxon>Flavobacteriia</taxon>
        <taxon>Flavobacteriales</taxon>
        <taxon>Cryomorphaceae</taxon>
        <taxon>Acidiluteibacter</taxon>
    </lineage>
</organism>
<comment type="catalytic activity">
    <reaction evidence="9">
        <text>Release of signal peptides from bacterial membrane prolipoproteins. Hydrolyzes -Xaa-Yaa-Zaa-|-(S,diacylglyceryl)Cys-, in which Xaa is hydrophobic (preferably Leu), and Yaa (Ala or Ser) and Zaa (Gly or Ala) have small, neutral side chains.</text>
        <dbReference type="EC" id="3.4.23.36"/>
    </reaction>
</comment>
<feature type="transmembrane region" description="Helical" evidence="9">
    <location>
        <begin position="174"/>
        <end position="197"/>
    </location>
</feature>
<dbReference type="Proteomes" id="UP000470771">
    <property type="component" value="Unassembled WGS sequence"/>
</dbReference>
<keyword evidence="11" id="KW-0449">Lipoprotein</keyword>
<evidence type="ECO:0000256" key="3">
    <source>
        <dbReference type="ARBA" id="ARBA00022670"/>
    </source>
</evidence>
<keyword evidence="7 9" id="KW-1133">Transmembrane helix</keyword>
<dbReference type="PRINTS" id="PR00781">
    <property type="entry name" value="LIPOSIGPTASE"/>
</dbReference>
<protein>
    <recommendedName>
        <fullName evidence="9">Lipoprotein signal peptidase</fullName>
        <ecNumber evidence="9">3.4.23.36</ecNumber>
    </recommendedName>
    <alternativeName>
        <fullName evidence="9">Prolipoprotein signal peptidase</fullName>
    </alternativeName>
    <alternativeName>
        <fullName evidence="9">Signal peptidase II</fullName>
        <shortName evidence="9">SPase II</shortName>
    </alternativeName>
</protein>
<keyword evidence="12" id="KW-1185">Reference proteome</keyword>
<keyword evidence="2 9" id="KW-1003">Cell membrane</keyword>
<feature type="active site" evidence="9">
    <location>
        <position position="184"/>
    </location>
</feature>
<evidence type="ECO:0000256" key="7">
    <source>
        <dbReference type="ARBA" id="ARBA00022989"/>
    </source>
</evidence>
<reference evidence="11 12" key="1">
    <citation type="submission" date="2019-12" db="EMBL/GenBank/DDBJ databases">
        <authorList>
            <person name="Zhao J."/>
        </authorList>
    </citation>
    <scope>NUCLEOTIDE SEQUENCE [LARGE SCALE GENOMIC DNA]</scope>
    <source>
        <strain evidence="11 12">S-15</strain>
    </source>
</reference>
<evidence type="ECO:0000313" key="11">
    <source>
        <dbReference type="EMBL" id="NBG64974.1"/>
    </source>
</evidence>
<gene>
    <name evidence="9" type="primary">lspA</name>
    <name evidence="11" type="ORF">GQN54_02520</name>
</gene>
<accession>A0A6N9NGN7</accession>
<proteinExistence type="inferred from homology"/>
<keyword evidence="5 9" id="KW-0064">Aspartyl protease</keyword>
<feature type="transmembrane region" description="Helical" evidence="9">
    <location>
        <begin position="99"/>
        <end position="122"/>
    </location>
</feature>
<evidence type="ECO:0000256" key="5">
    <source>
        <dbReference type="ARBA" id="ARBA00022750"/>
    </source>
</evidence>
<evidence type="ECO:0000256" key="6">
    <source>
        <dbReference type="ARBA" id="ARBA00022801"/>
    </source>
</evidence>
<comment type="subcellular location">
    <subcellularLocation>
        <location evidence="9">Cell membrane</location>
        <topology evidence="9">Multi-pass membrane protein</topology>
    </subcellularLocation>
</comment>
<dbReference type="GO" id="GO:0005886">
    <property type="term" value="C:plasma membrane"/>
    <property type="evidence" value="ECO:0007669"/>
    <property type="project" value="UniProtKB-SubCell"/>
</dbReference>
<dbReference type="AlphaFoldDB" id="A0A6N9NGN7"/>
<dbReference type="InterPro" id="IPR001872">
    <property type="entry name" value="Peptidase_A8"/>
</dbReference>
<dbReference type="GO" id="GO:0004190">
    <property type="term" value="F:aspartic-type endopeptidase activity"/>
    <property type="evidence" value="ECO:0007669"/>
    <property type="project" value="UniProtKB-UniRule"/>
</dbReference>
<evidence type="ECO:0000256" key="2">
    <source>
        <dbReference type="ARBA" id="ARBA00022475"/>
    </source>
</evidence>
<evidence type="ECO:0000256" key="9">
    <source>
        <dbReference type="HAMAP-Rule" id="MF_00161"/>
    </source>
</evidence>
<feature type="active site" evidence="9">
    <location>
        <position position="150"/>
    </location>
</feature>
<dbReference type="RefSeq" id="WP_160631627.1">
    <property type="nucleotide sequence ID" value="NZ_WWNE01000003.1"/>
</dbReference>
<keyword evidence="6 9" id="KW-0378">Hydrolase</keyword>
<evidence type="ECO:0000256" key="1">
    <source>
        <dbReference type="ARBA" id="ARBA00006139"/>
    </source>
</evidence>
<dbReference type="GO" id="GO:0006508">
    <property type="term" value="P:proteolysis"/>
    <property type="evidence" value="ECO:0007669"/>
    <property type="project" value="UniProtKB-KW"/>
</dbReference>
<evidence type="ECO:0000256" key="10">
    <source>
        <dbReference type="RuleBase" id="RU004181"/>
    </source>
</evidence>
<comment type="similarity">
    <text evidence="1 9 10">Belongs to the peptidase A8 family.</text>
</comment>
<evidence type="ECO:0000256" key="8">
    <source>
        <dbReference type="ARBA" id="ARBA00023136"/>
    </source>
</evidence>
<keyword evidence="3 9" id="KW-0645">Protease</keyword>
<comment type="caution">
    <text evidence="9">Lacks conserved residue(s) required for the propagation of feature annotation.</text>
</comment>
<keyword evidence="8 9" id="KW-0472">Membrane</keyword>
<feature type="transmembrane region" description="Helical" evidence="9">
    <location>
        <begin position="69"/>
        <end position="87"/>
    </location>
</feature>
<dbReference type="NCBIfam" id="NF011369">
    <property type="entry name" value="PRK14788.1"/>
    <property type="match status" value="1"/>
</dbReference>